<proteinExistence type="predicted"/>
<keyword evidence="4" id="KW-1185">Reference proteome</keyword>
<gene>
    <name evidence="3" type="ORF">SAMN04488695_10396</name>
</gene>
<dbReference type="Proteomes" id="UP000181899">
    <property type="component" value="Unassembled WGS sequence"/>
</dbReference>
<accession>A0A1I5AMC2</accession>
<dbReference type="InterPro" id="IPR045679">
    <property type="entry name" value="DUF6199"/>
</dbReference>
<feature type="transmembrane region" description="Helical" evidence="1">
    <location>
        <begin position="47"/>
        <end position="66"/>
    </location>
</feature>
<name>A0A1I5AMC2_9CLOT</name>
<feature type="domain" description="DUF6199" evidence="2">
    <location>
        <begin position="4"/>
        <end position="62"/>
    </location>
</feature>
<keyword evidence="1" id="KW-0812">Transmembrane</keyword>
<evidence type="ECO:0000313" key="3">
    <source>
        <dbReference type="EMBL" id="SFN63634.1"/>
    </source>
</evidence>
<organism evidence="3 4">
    <name type="scientific">Proteiniclasticum ruminis</name>
    <dbReference type="NCBI Taxonomy" id="398199"/>
    <lineage>
        <taxon>Bacteria</taxon>
        <taxon>Bacillati</taxon>
        <taxon>Bacillota</taxon>
        <taxon>Clostridia</taxon>
        <taxon>Eubacteriales</taxon>
        <taxon>Clostridiaceae</taxon>
        <taxon>Proteiniclasticum</taxon>
    </lineage>
</organism>
<sequence>MIFMAFILLLLGPVMFFKTDWFWRLTESWKSEKVSGPSELYDINIKFGGIMCFLVGLAGVITELFFR</sequence>
<evidence type="ECO:0000256" key="1">
    <source>
        <dbReference type="SAM" id="Phobius"/>
    </source>
</evidence>
<evidence type="ECO:0000313" key="4">
    <source>
        <dbReference type="Proteomes" id="UP000181899"/>
    </source>
</evidence>
<dbReference type="OrthoDB" id="1956087at2"/>
<keyword evidence="1" id="KW-1133">Transmembrane helix</keyword>
<evidence type="ECO:0000259" key="2">
    <source>
        <dbReference type="Pfam" id="PF19701"/>
    </source>
</evidence>
<dbReference type="RefSeq" id="WP_074911654.1">
    <property type="nucleotide sequence ID" value="NZ_FOVK01000003.1"/>
</dbReference>
<reference evidence="3 4" key="1">
    <citation type="submission" date="2016-10" db="EMBL/GenBank/DDBJ databases">
        <authorList>
            <person name="de Groot N.N."/>
        </authorList>
    </citation>
    <scope>NUCLEOTIDE SEQUENCE [LARGE SCALE GENOMIC DNA]</scope>
    <source>
        <strain evidence="3 4">ML2</strain>
    </source>
</reference>
<dbReference type="EMBL" id="FOVK01000003">
    <property type="protein sequence ID" value="SFN63634.1"/>
    <property type="molecule type" value="Genomic_DNA"/>
</dbReference>
<dbReference type="AlphaFoldDB" id="A0A1I5AMC2"/>
<protein>
    <recommendedName>
        <fullName evidence="2">DUF6199 domain-containing protein</fullName>
    </recommendedName>
</protein>
<keyword evidence="1" id="KW-0472">Membrane</keyword>
<dbReference type="Pfam" id="PF19701">
    <property type="entry name" value="DUF6199"/>
    <property type="match status" value="1"/>
</dbReference>